<accession>A0AC60QWB2</accession>
<organism evidence="1 2">
    <name type="scientific">Ixodes persulcatus</name>
    <name type="common">Taiga tick</name>
    <dbReference type="NCBI Taxonomy" id="34615"/>
    <lineage>
        <taxon>Eukaryota</taxon>
        <taxon>Metazoa</taxon>
        <taxon>Ecdysozoa</taxon>
        <taxon>Arthropoda</taxon>
        <taxon>Chelicerata</taxon>
        <taxon>Arachnida</taxon>
        <taxon>Acari</taxon>
        <taxon>Parasitiformes</taxon>
        <taxon>Ixodida</taxon>
        <taxon>Ixodoidea</taxon>
        <taxon>Ixodidae</taxon>
        <taxon>Ixodinae</taxon>
        <taxon>Ixodes</taxon>
    </lineage>
</organism>
<reference evidence="1 2" key="1">
    <citation type="journal article" date="2020" name="Cell">
        <title>Large-Scale Comparative Analyses of Tick Genomes Elucidate Their Genetic Diversity and Vector Capacities.</title>
        <authorList>
            <consortium name="Tick Genome and Microbiome Consortium (TIGMIC)"/>
            <person name="Jia N."/>
            <person name="Wang J."/>
            <person name="Shi W."/>
            <person name="Du L."/>
            <person name="Sun Y."/>
            <person name="Zhan W."/>
            <person name="Jiang J.F."/>
            <person name="Wang Q."/>
            <person name="Zhang B."/>
            <person name="Ji P."/>
            <person name="Bell-Sakyi L."/>
            <person name="Cui X.M."/>
            <person name="Yuan T.T."/>
            <person name="Jiang B.G."/>
            <person name="Yang W.F."/>
            <person name="Lam T.T."/>
            <person name="Chang Q.C."/>
            <person name="Ding S.J."/>
            <person name="Wang X.J."/>
            <person name="Zhu J.G."/>
            <person name="Ruan X.D."/>
            <person name="Zhao L."/>
            <person name="Wei J.T."/>
            <person name="Ye R.Z."/>
            <person name="Que T.C."/>
            <person name="Du C.H."/>
            <person name="Zhou Y.H."/>
            <person name="Cheng J.X."/>
            <person name="Dai P.F."/>
            <person name="Guo W.B."/>
            <person name="Han X.H."/>
            <person name="Huang E.J."/>
            <person name="Li L.F."/>
            <person name="Wei W."/>
            <person name="Gao Y.C."/>
            <person name="Liu J.Z."/>
            <person name="Shao H.Z."/>
            <person name="Wang X."/>
            <person name="Wang C.C."/>
            <person name="Yang T.C."/>
            <person name="Huo Q.B."/>
            <person name="Li W."/>
            <person name="Chen H.Y."/>
            <person name="Chen S.E."/>
            <person name="Zhou L.G."/>
            <person name="Ni X.B."/>
            <person name="Tian J.H."/>
            <person name="Sheng Y."/>
            <person name="Liu T."/>
            <person name="Pan Y.S."/>
            <person name="Xia L.Y."/>
            <person name="Li J."/>
            <person name="Zhao F."/>
            <person name="Cao W.C."/>
        </authorList>
    </citation>
    <scope>NUCLEOTIDE SEQUENCE [LARGE SCALE GENOMIC DNA]</scope>
    <source>
        <strain evidence="1">Iper-2018</strain>
    </source>
</reference>
<dbReference type="Proteomes" id="UP000805193">
    <property type="component" value="Unassembled WGS sequence"/>
</dbReference>
<protein>
    <submittedName>
        <fullName evidence="1">Uncharacterized protein</fullName>
    </submittedName>
</protein>
<comment type="caution">
    <text evidence="1">The sequence shown here is derived from an EMBL/GenBank/DDBJ whole genome shotgun (WGS) entry which is preliminary data.</text>
</comment>
<gene>
    <name evidence="1" type="ORF">HPB47_015322</name>
</gene>
<keyword evidence="2" id="KW-1185">Reference proteome</keyword>
<dbReference type="EMBL" id="JABSTQ010003882">
    <property type="protein sequence ID" value="KAG0443068.1"/>
    <property type="molecule type" value="Genomic_DNA"/>
</dbReference>
<proteinExistence type="predicted"/>
<evidence type="ECO:0000313" key="2">
    <source>
        <dbReference type="Proteomes" id="UP000805193"/>
    </source>
</evidence>
<name>A0AC60QWB2_IXOPE</name>
<sequence length="67" mass="7727">MVACFAWVVGRAFAWFAFCLANASRWHEERRMRISSTTENVIRTRGGNFEALALGMCRPKRFTDKVV</sequence>
<evidence type="ECO:0000313" key="1">
    <source>
        <dbReference type="EMBL" id="KAG0443068.1"/>
    </source>
</evidence>